<accession>A0AAQ3PUM5</accession>
<evidence type="ECO:0000313" key="2">
    <source>
        <dbReference type="EMBL" id="WVZ54223.1"/>
    </source>
</evidence>
<evidence type="ECO:0000313" key="3">
    <source>
        <dbReference type="Proteomes" id="UP001341281"/>
    </source>
</evidence>
<name>A0AAQ3PUM5_PASNO</name>
<evidence type="ECO:0000256" key="1">
    <source>
        <dbReference type="SAM" id="MobiDB-lite"/>
    </source>
</evidence>
<dbReference type="Proteomes" id="UP001341281">
    <property type="component" value="Chromosome 01"/>
</dbReference>
<organism evidence="2 3">
    <name type="scientific">Paspalum notatum var. saurae</name>
    <dbReference type="NCBI Taxonomy" id="547442"/>
    <lineage>
        <taxon>Eukaryota</taxon>
        <taxon>Viridiplantae</taxon>
        <taxon>Streptophyta</taxon>
        <taxon>Embryophyta</taxon>
        <taxon>Tracheophyta</taxon>
        <taxon>Spermatophyta</taxon>
        <taxon>Magnoliopsida</taxon>
        <taxon>Liliopsida</taxon>
        <taxon>Poales</taxon>
        <taxon>Poaceae</taxon>
        <taxon>PACMAD clade</taxon>
        <taxon>Panicoideae</taxon>
        <taxon>Andropogonodae</taxon>
        <taxon>Paspaleae</taxon>
        <taxon>Paspalinae</taxon>
        <taxon>Paspalum</taxon>
    </lineage>
</organism>
<reference evidence="2 3" key="1">
    <citation type="submission" date="2024-02" db="EMBL/GenBank/DDBJ databases">
        <title>High-quality chromosome-scale genome assembly of Pensacola bahiagrass (Paspalum notatum Flugge var. saurae).</title>
        <authorList>
            <person name="Vega J.M."/>
            <person name="Podio M."/>
            <person name="Orjuela J."/>
            <person name="Siena L.A."/>
            <person name="Pessino S.C."/>
            <person name="Combes M.C."/>
            <person name="Mariac C."/>
            <person name="Albertini E."/>
            <person name="Pupilli F."/>
            <person name="Ortiz J.P.A."/>
            <person name="Leblanc O."/>
        </authorList>
    </citation>
    <scope>NUCLEOTIDE SEQUENCE [LARGE SCALE GENOMIC DNA]</scope>
    <source>
        <strain evidence="2">R1</strain>
        <tissue evidence="2">Leaf</tissue>
    </source>
</reference>
<feature type="compositionally biased region" description="Polar residues" evidence="1">
    <location>
        <begin position="92"/>
        <end position="101"/>
    </location>
</feature>
<gene>
    <name evidence="2" type="ORF">U9M48_005053</name>
</gene>
<dbReference type="AlphaFoldDB" id="A0AAQ3PUM5"/>
<dbReference type="EMBL" id="CP144745">
    <property type="protein sequence ID" value="WVZ54223.1"/>
    <property type="molecule type" value="Genomic_DNA"/>
</dbReference>
<sequence>MLVCRDYRSQIGILAKIRTRHGGRVSSRAFLSSSSGCLKNSGQRQGVITGQGPGYTVCVREHSTTTAAMGEKGSRFLQKKATRHEGTVTGMEGSSATSPDSKTGEGGQAKWLCSPGGRRCRRGCADRRRRGCSPGSWYGVAAGRRVQHLLDVVVAASLDQQLAERLGVAVDPSGQQLGVEVGGSGVEVVALIPARRRRPRLVQVVAASSAASPAALLVVAAPIRHRLDAASFSLPSGRSSGREDPRRKRPVFCVVLASQARKRNRERETCKWAMAVRETGE</sequence>
<keyword evidence="3" id="KW-1185">Reference proteome</keyword>
<feature type="non-terminal residue" evidence="2">
    <location>
        <position position="1"/>
    </location>
</feature>
<proteinExistence type="predicted"/>
<protein>
    <submittedName>
        <fullName evidence="2">Uncharacterized protein</fullName>
    </submittedName>
</protein>
<feature type="region of interest" description="Disordered" evidence="1">
    <location>
        <begin position="75"/>
        <end position="111"/>
    </location>
</feature>